<evidence type="ECO:0000313" key="1">
    <source>
        <dbReference type="EnsemblProtists" id="PYU1_T006081"/>
    </source>
</evidence>
<accession>K3WM89</accession>
<dbReference type="Proteomes" id="UP000019132">
    <property type="component" value="Unassembled WGS sequence"/>
</dbReference>
<proteinExistence type="predicted"/>
<sequence length="73" mass="7664">DFKASVRSPSWHFSAKVLKGIEAFAGACSFGSDARARPIEERPGSAELLLLRRSAGGCLRLERAGPGASCGET</sequence>
<reference evidence="2" key="1">
    <citation type="journal article" date="2010" name="Genome Biol.">
        <title>Genome sequence of the necrotrophic plant pathogen Pythium ultimum reveals original pathogenicity mechanisms and effector repertoire.</title>
        <authorList>
            <person name="Levesque C.A."/>
            <person name="Brouwer H."/>
            <person name="Cano L."/>
            <person name="Hamilton J.P."/>
            <person name="Holt C."/>
            <person name="Huitema E."/>
            <person name="Raffaele S."/>
            <person name="Robideau G.P."/>
            <person name="Thines M."/>
            <person name="Win J."/>
            <person name="Zerillo M.M."/>
            <person name="Beakes G.W."/>
            <person name="Boore J.L."/>
            <person name="Busam D."/>
            <person name="Dumas B."/>
            <person name="Ferriera S."/>
            <person name="Fuerstenberg S.I."/>
            <person name="Gachon C.M."/>
            <person name="Gaulin E."/>
            <person name="Govers F."/>
            <person name="Grenville-Briggs L."/>
            <person name="Horner N."/>
            <person name="Hostetler J."/>
            <person name="Jiang R.H."/>
            <person name="Johnson J."/>
            <person name="Krajaejun T."/>
            <person name="Lin H."/>
            <person name="Meijer H.J."/>
            <person name="Moore B."/>
            <person name="Morris P."/>
            <person name="Phuntmart V."/>
            <person name="Puiu D."/>
            <person name="Shetty J."/>
            <person name="Stajich J.E."/>
            <person name="Tripathy S."/>
            <person name="Wawra S."/>
            <person name="van West P."/>
            <person name="Whitty B.R."/>
            <person name="Coutinho P.M."/>
            <person name="Henrissat B."/>
            <person name="Martin F."/>
            <person name="Thomas P.D."/>
            <person name="Tyler B.M."/>
            <person name="De Vries R.P."/>
            <person name="Kamoun S."/>
            <person name="Yandell M."/>
            <person name="Tisserat N."/>
            <person name="Buell C.R."/>
        </authorList>
    </citation>
    <scope>NUCLEOTIDE SEQUENCE</scope>
    <source>
        <strain evidence="2">DAOM:BR144</strain>
    </source>
</reference>
<dbReference type="VEuPathDB" id="FungiDB:PYU1_G006069"/>
<reference evidence="1" key="3">
    <citation type="submission" date="2015-02" db="UniProtKB">
        <authorList>
            <consortium name="EnsemblProtists"/>
        </authorList>
    </citation>
    <scope>IDENTIFICATION</scope>
    <source>
        <strain evidence="1">DAOM BR144</strain>
    </source>
</reference>
<dbReference type="EnsemblProtists" id="PYU1_T006081">
    <property type="protein sequence ID" value="PYU1_T006081"/>
    <property type="gene ID" value="PYU1_G006069"/>
</dbReference>
<keyword evidence="2" id="KW-1185">Reference proteome</keyword>
<dbReference type="InParanoid" id="K3WM89"/>
<dbReference type="HOGENOM" id="CLU_2712571_0_0_1"/>
<evidence type="ECO:0000313" key="2">
    <source>
        <dbReference type="Proteomes" id="UP000019132"/>
    </source>
</evidence>
<reference evidence="2" key="2">
    <citation type="submission" date="2010-04" db="EMBL/GenBank/DDBJ databases">
        <authorList>
            <person name="Buell R."/>
            <person name="Hamilton J."/>
            <person name="Hostetler J."/>
        </authorList>
    </citation>
    <scope>NUCLEOTIDE SEQUENCE [LARGE SCALE GENOMIC DNA]</scope>
    <source>
        <strain evidence="2">DAOM:BR144</strain>
    </source>
</reference>
<dbReference type="EMBL" id="GL376625">
    <property type="status" value="NOT_ANNOTATED_CDS"/>
    <property type="molecule type" value="Genomic_DNA"/>
</dbReference>
<name>K3WM89_GLOUD</name>
<dbReference type="AlphaFoldDB" id="K3WM89"/>
<protein>
    <submittedName>
        <fullName evidence="1">Uncharacterized protein</fullName>
    </submittedName>
</protein>
<organism evidence="1 2">
    <name type="scientific">Globisporangium ultimum (strain ATCC 200006 / CBS 805.95 / DAOM BR144)</name>
    <name type="common">Pythium ultimum</name>
    <dbReference type="NCBI Taxonomy" id="431595"/>
    <lineage>
        <taxon>Eukaryota</taxon>
        <taxon>Sar</taxon>
        <taxon>Stramenopiles</taxon>
        <taxon>Oomycota</taxon>
        <taxon>Peronosporomycetes</taxon>
        <taxon>Pythiales</taxon>
        <taxon>Pythiaceae</taxon>
        <taxon>Globisporangium</taxon>
    </lineage>
</organism>